<proteinExistence type="predicted"/>
<keyword evidence="2" id="KW-1185">Reference proteome</keyword>
<accession>A0A822YMJ7</accession>
<evidence type="ECO:0000313" key="1">
    <source>
        <dbReference type="EMBL" id="DAD32801.1"/>
    </source>
</evidence>
<comment type="caution">
    <text evidence="1">The sequence shown here is derived from an EMBL/GenBank/DDBJ whole genome shotgun (WGS) entry which is preliminary data.</text>
</comment>
<dbReference type="AlphaFoldDB" id="A0A822YMJ7"/>
<name>A0A822YMJ7_NELNU</name>
<dbReference type="Proteomes" id="UP000607653">
    <property type="component" value="Unassembled WGS sequence"/>
</dbReference>
<evidence type="ECO:0000313" key="2">
    <source>
        <dbReference type="Proteomes" id="UP000607653"/>
    </source>
</evidence>
<protein>
    <submittedName>
        <fullName evidence="1">Uncharacterized protein</fullName>
    </submittedName>
</protein>
<organism evidence="1 2">
    <name type="scientific">Nelumbo nucifera</name>
    <name type="common">Sacred lotus</name>
    <dbReference type="NCBI Taxonomy" id="4432"/>
    <lineage>
        <taxon>Eukaryota</taxon>
        <taxon>Viridiplantae</taxon>
        <taxon>Streptophyta</taxon>
        <taxon>Embryophyta</taxon>
        <taxon>Tracheophyta</taxon>
        <taxon>Spermatophyta</taxon>
        <taxon>Magnoliopsida</taxon>
        <taxon>Proteales</taxon>
        <taxon>Nelumbonaceae</taxon>
        <taxon>Nelumbo</taxon>
    </lineage>
</organism>
<dbReference type="EMBL" id="DUZY01000003">
    <property type="protein sequence ID" value="DAD32801.1"/>
    <property type="molecule type" value="Genomic_DNA"/>
</dbReference>
<reference evidence="1 2" key="1">
    <citation type="journal article" date="2020" name="Mol. Biol. Evol.">
        <title>Distinct Expression and Methylation Patterns for Genes with Different Fates following a Single Whole-Genome Duplication in Flowering Plants.</title>
        <authorList>
            <person name="Shi T."/>
            <person name="Rahmani R.S."/>
            <person name="Gugger P.F."/>
            <person name="Wang M."/>
            <person name="Li H."/>
            <person name="Zhang Y."/>
            <person name="Li Z."/>
            <person name="Wang Q."/>
            <person name="Van de Peer Y."/>
            <person name="Marchal K."/>
            <person name="Chen J."/>
        </authorList>
    </citation>
    <scope>NUCLEOTIDE SEQUENCE [LARGE SCALE GENOMIC DNA]</scope>
    <source>
        <tissue evidence="1">Leaf</tissue>
    </source>
</reference>
<sequence length="85" mass="9751">MVQEGRREPLPSLSLSLLIQTPLLNQNHDNSEQKVTYMHVRLYDCTCVQFIYSPMFCSPTQFGELGILTIECGGHKMKLHNLNEL</sequence>
<gene>
    <name evidence="1" type="ORF">HUJ06_011652</name>
</gene>